<evidence type="ECO:0000313" key="2">
    <source>
        <dbReference type="Proteomes" id="UP000290649"/>
    </source>
</evidence>
<proteinExistence type="predicted"/>
<dbReference type="RefSeq" id="WP_129076778.1">
    <property type="nucleotide sequence ID" value="NZ_QOUX01000001.1"/>
</dbReference>
<dbReference type="OrthoDB" id="2860151at2"/>
<evidence type="ECO:0000313" key="1">
    <source>
        <dbReference type="EMBL" id="RXJ04435.1"/>
    </source>
</evidence>
<accession>A0A4V1LGZ3</accession>
<name>A0A4V1LGZ3_9BACI</name>
<protein>
    <submittedName>
        <fullName evidence="1">Uncharacterized protein</fullName>
    </submittedName>
</protein>
<keyword evidence="2" id="KW-1185">Reference proteome</keyword>
<dbReference type="EMBL" id="QOUX01000001">
    <property type="protein sequence ID" value="RXJ04435.1"/>
    <property type="molecule type" value="Genomic_DNA"/>
</dbReference>
<dbReference type="Proteomes" id="UP000290649">
    <property type="component" value="Unassembled WGS sequence"/>
</dbReference>
<dbReference type="AlphaFoldDB" id="A0A4V1LGZ3"/>
<comment type="caution">
    <text evidence="1">The sequence shown here is derived from an EMBL/GenBank/DDBJ whole genome shotgun (WGS) entry which is preliminary data.</text>
</comment>
<reference evidence="1 2" key="1">
    <citation type="journal article" date="2019" name="Int. J. Syst. Evol. Microbiol.">
        <title>Anaerobacillus alkaliphilus sp. nov., a novel alkaliphilic and moderately halophilic bacterium.</title>
        <authorList>
            <person name="Borsodi A.K."/>
            <person name="Aszalos J.M."/>
            <person name="Bihari P."/>
            <person name="Nagy I."/>
            <person name="Schumann P."/>
            <person name="Sproer C."/>
            <person name="Kovacs A.L."/>
            <person name="Boka K."/>
            <person name="Dobosy P."/>
            <person name="Ovari M."/>
            <person name="Szili-Kovacs T."/>
            <person name="Toth E."/>
        </authorList>
    </citation>
    <scope>NUCLEOTIDE SEQUENCE [LARGE SCALE GENOMIC DNA]</scope>
    <source>
        <strain evidence="1 2">B16-10</strain>
    </source>
</reference>
<organism evidence="1 2">
    <name type="scientific">Anaerobacillus alkaliphilus</name>
    <dbReference type="NCBI Taxonomy" id="1548597"/>
    <lineage>
        <taxon>Bacteria</taxon>
        <taxon>Bacillati</taxon>
        <taxon>Bacillota</taxon>
        <taxon>Bacilli</taxon>
        <taxon>Bacillales</taxon>
        <taxon>Bacillaceae</taxon>
        <taxon>Anaerobacillus</taxon>
    </lineage>
</organism>
<sequence length="146" mass="17058">MAHLWDSFLDEIGLDKVDREIANITTLIEEPSGEPKEQVLDEIFDFVKRLYGDEKCTILWWDGKTIPSTKIVSKDDIGYLQNLWSRIAGNYLLFLPITFDESKINVEDEEKFIGRILVLYSHLILKSPDAYEILYFKIKKNKTLIN</sequence>
<gene>
    <name evidence="1" type="ORF">DS745_03350</name>
</gene>